<gene>
    <name evidence="7" type="ORF">M0812_22386</name>
</gene>
<sequence>MIIYLLSTVISYIVFVCFTFIALASGMYYFSEISEENPSKVSRVIRWLIYLIIFLHVGLFIFEGFPFFHTLASILAHVGYLTLLHEFPTIKIKSKRFVFSVCGAIISNILWFKYFLDTYVSIIELLSFFSLCAWIVPFIFFSSLITDEELIPTTLKKALPKWKK</sequence>
<dbReference type="GO" id="GO:0030134">
    <property type="term" value="C:COPII-coated ER to Golgi transport vesicle"/>
    <property type="evidence" value="ECO:0007669"/>
    <property type="project" value="TreeGrafter"/>
</dbReference>
<proteinExistence type="inferred from homology"/>
<evidence type="ECO:0000313" key="8">
    <source>
        <dbReference type="Proteomes" id="UP001146793"/>
    </source>
</evidence>
<dbReference type="GO" id="GO:0006888">
    <property type="term" value="P:endoplasmic reticulum to Golgi vesicle-mediated transport"/>
    <property type="evidence" value="ECO:0007669"/>
    <property type="project" value="InterPro"/>
</dbReference>
<dbReference type="InterPro" id="IPR007277">
    <property type="entry name" value="Svp26/Tex261"/>
</dbReference>
<evidence type="ECO:0000256" key="5">
    <source>
        <dbReference type="ARBA" id="ARBA00023136"/>
    </source>
</evidence>
<feature type="transmembrane region" description="Helical" evidence="6">
    <location>
        <begin position="97"/>
        <end position="116"/>
    </location>
</feature>
<feature type="transmembrane region" description="Helical" evidence="6">
    <location>
        <begin position="122"/>
        <end position="146"/>
    </location>
</feature>
<evidence type="ECO:0000256" key="3">
    <source>
        <dbReference type="ARBA" id="ARBA00022692"/>
    </source>
</evidence>
<dbReference type="PANTHER" id="PTHR13144">
    <property type="entry name" value="TEX261 PROTEIN"/>
    <property type="match status" value="1"/>
</dbReference>
<dbReference type="EMBL" id="JANTQA010000047">
    <property type="protein sequence ID" value="KAJ3433428.1"/>
    <property type="molecule type" value="Genomic_DNA"/>
</dbReference>
<dbReference type="Pfam" id="PF04148">
    <property type="entry name" value="Erv26"/>
    <property type="match status" value="1"/>
</dbReference>
<comment type="subcellular location">
    <subcellularLocation>
        <location evidence="1">Membrane</location>
        <topology evidence="1">Multi-pass membrane protein</topology>
    </subcellularLocation>
</comment>
<dbReference type="Proteomes" id="UP001146793">
    <property type="component" value="Unassembled WGS sequence"/>
</dbReference>
<name>A0AAV7Z062_9EUKA</name>
<comment type="caution">
    <text evidence="7">The sequence shown here is derived from an EMBL/GenBank/DDBJ whole genome shotgun (WGS) entry which is preliminary data.</text>
</comment>
<dbReference type="PANTHER" id="PTHR13144:SF0">
    <property type="entry name" value="PROTEIN TEX261"/>
    <property type="match status" value="1"/>
</dbReference>
<feature type="transmembrane region" description="Helical" evidence="6">
    <location>
        <begin position="67"/>
        <end position="85"/>
    </location>
</feature>
<evidence type="ECO:0000313" key="7">
    <source>
        <dbReference type="EMBL" id="KAJ3433428.1"/>
    </source>
</evidence>
<accession>A0AAV7Z062</accession>
<feature type="transmembrane region" description="Helical" evidence="6">
    <location>
        <begin position="43"/>
        <end position="61"/>
    </location>
</feature>
<keyword evidence="5 6" id="KW-0472">Membrane</keyword>
<evidence type="ECO:0000256" key="1">
    <source>
        <dbReference type="ARBA" id="ARBA00004141"/>
    </source>
</evidence>
<reference evidence="7" key="1">
    <citation type="submission" date="2022-08" db="EMBL/GenBank/DDBJ databases">
        <title>Novel sulphate-reducing endosymbionts in the free-living metamonad Anaeramoeba.</title>
        <authorList>
            <person name="Jerlstrom-Hultqvist J."/>
            <person name="Cepicka I."/>
            <person name="Gallot-Lavallee L."/>
            <person name="Salas-Leiva D."/>
            <person name="Curtis B.A."/>
            <person name="Zahonova K."/>
            <person name="Pipaliya S."/>
            <person name="Dacks J."/>
            <person name="Roger A.J."/>
        </authorList>
    </citation>
    <scope>NUCLEOTIDE SEQUENCE</scope>
    <source>
        <strain evidence="7">Busselton2</strain>
    </source>
</reference>
<comment type="similarity">
    <text evidence="2">Belongs to the SVP26 family.</text>
</comment>
<protein>
    <submittedName>
        <fullName evidence="7">Tex261 protein</fullName>
    </submittedName>
</protein>
<evidence type="ECO:0000256" key="6">
    <source>
        <dbReference type="SAM" id="Phobius"/>
    </source>
</evidence>
<organism evidence="7 8">
    <name type="scientific">Anaeramoeba flamelloides</name>
    <dbReference type="NCBI Taxonomy" id="1746091"/>
    <lineage>
        <taxon>Eukaryota</taxon>
        <taxon>Metamonada</taxon>
        <taxon>Anaeramoebidae</taxon>
        <taxon>Anaeramoeba</taxon>
    </lineage>
</organism>
<keyword evidence="3 6" id="KW-0812">Transmembrane</keyword>
<evidence type="ECO:0000256" key="4">
    <source>
        <dbReference type="ARBA" id="ARBA00022989"/>
    </source>
</evidence>
<keyword evidence="4 6" id="KW-1133">Transmembrane helix</keyword>
<dbReference type="GO" id="GO:0000139">
    <property type="term" value="C:Golgi membrane"/>
    <property type="evidence" value="ECO:0007669"/>
    <property type="project" value="TreeGrafter"/>
</dbReference>
<dbReference type="GO" id="GO:0005789">
    <property type="term" value="C:endoplasmic reticulum membrane"/>
    <property type="evidence" value="ECO:0007669"/>
    <property type="project" value="TreeGrafter"/>
</dbReference>
<evidence type="ECO:0000256" key="2">
    <source>
        <dbReference type="ARBA" id="ARBA00008096"/>
    </source>
</evidence>
<feature type="transmembrane region" description="Helical" evidence="6">
    <location>
        <begin position="12"/>
        <end position="31"/>
    </location>
</feature>
<dbReference type="GO" id="GO:0097020">
    <property type="term" value="F:COPII receptor activity"/>
    <property type="evidence" value="ECO:0007669"/>
    <property type="project" value="InterPro"/>
</dbReference>
<dbReference type="AlphaFoldDB" id="A0AAV7Z062"/>